<keyword evidence="6" id="KW-1185">Reference proteome</keyword>
<dbReference type="Proteomes" id="UP000077469">
    <property type="component" value="Chromosome"/>
</dbReference>
<dbReference type="InterPro" id="IPR039424">
    <property type="entry name" value="SBP_5"/>
</dbReference>
<evidence type="ECO:0000313" key="6">
    <source>
        <dbReference type="Proteomes" id="UP000077469"/>
    </source>
</evidence>
<feature type="domain" description="Solute-binding protein family 5" evidence="4">
    <location>
        <begin position="101"/>
        <end position="471"/>
    </location>
</feature>
<evidence type="ECO:0000256" key="3">
    <source>
        <dbReference type="ARBA" id="ARBA00022729"/>
    </source>
</evidence>
<dbReference type="AlphaFoldDB" id="A0A0X1KP02"/>
<comment type="similarity">
    <text evidence="1">Belongs to the bacterial solute-binding protein 5 family.</text>
</comment>
<dbReference type="CDD" id="cd08500">
    <property type="entry name" value="PBP2_NikA_DppA_OppA_like_4"/>
    <property type="match status" value="1"/>
</dbReference>
<dbReference type="SUPFAM" id="SSF53850">
    <property type="entry name" value="Periplasmic binding protein-like II"/>
    <property type="match status" value="1"/>
</dbReference>
<gene>
    <name evidence="5" type="ORF">AJ81_00690</name>
</gene>
<dbReference type="PANTHER" id="PTHR30290">
    <property type="entry name" value="PERIPLASMIC BINDING COMPONENT OF ABC TRANSPORTER"/>
    <property type="match status" value="1"/>
</dbReference>
<dbReference type="Gene3D" id="3.10.105.10">
    <property type="entry name" value="Dipeptide-binding Protein, Domain 3"/>
    <property type="match status" value="1"/>
</dbReference>
<protein>
    <submittedName>
        <fullName evidence="5">ABC transporter substrate-binding protein</fullName>
    </submittedName>
</protein>
<sequence>MRKALVVLMLLAVVAIFAAEKYVWFDENTPYLGSDATGKYGGRIVVAALGGPRTMNYTVAKETSSTDVIALFMGYGGTLVELDNYARLHPCIAKRCEVELTDEGKMIITFWLREGIKWSDGQPFTADDFVFTVNDVYCNPDIPSSTQDVIKDSQGRLPRAEKIDDYTVRVIYEEPNRLAVRYIGGLYIWPKHIAEQWVKDGTFREKWTVEAINNKELVGLGPFIPVEYVPDQYIRAVRNPYYWKKDANGNQLPYLDEFVFKILPDLNAIKLAFENGEIDIYGVTAQFYPEIKAKAKEKNWIVGTGGPTYGTTFITFNWNHDDPVKRSWFRNEYFRKAVAYAMDKEAMIDTLLAGLGIAQWGPVSVLSPFYNEDALRKYPYDLDYARMMLQLGGFSWDKDGNLIDADGNKVEFILSTNAGNIVREGMCNIIREELGKLGIKVTFVPLDFNLLVNKMLNTTDWEAIVIGLTGSDEPQGGRNVWAQKGTLHFWNYHPEAAPGGQIKPEIYEAPDWELEIDRIFAENIKILDQKKVYEMFSRFQELVSEHLPLIYTVQQLYLYAHKADLNIIDPNAFGGMLWTLPWIYWKK</sequence>
<keyword evidence="2" id="KW-0813">Transport</keyword>
<name>A0A0X1KP02_9THEM</name>
<dbReference type="EMBL" id="CP007141">
    <property type="protein sequence ID" value="AJC72949.1"/>
    <property type="molecule type" value="Genomic_DNA"/>
</dbReference>
<dbReference type="KEGG" id="phy:AJ81_00690"/>
<proteinExistence type="inferred from homology"/>
<dbReference type="PIRSF" id="PIRSF002741">
    <property type="entry name" value="MppA"/>
    <property type="match status" value="1"/>
</dbReference>
<evidence type="ECO:0000256" key="2">
    <source>
        <dbReference type="ARBA" id="ARBA00022448"/>
    </source>
</evidence>
<dbReference type="InterPro" id="IPR000914">
    <property type="entry name" value="SBP_5_dom"/>
</dbReference>
<dbReference type="PANTHER" id="PTHR30290:SF9">
    <property type="entry name" value="OLIGOPEPTIDE-BINDING PROTEIN APPA"/>
    <property type="match status" value="1"/>
</dbReference>
<dbReference type="OrthoDB" id="9772924at2"/>
<reference evidence="5 6" key="1">
    <citation type="submission" date="2014-01" db="EMBL/GenBank/DDBJ databases">
        <title>Genome sequencing of Thermotog hypogea.</title>
        <authorList>
            <person name="Zhang X."/>
            <person name="Alvare G."/>
            <person name="Fristensky B."/>
            <person name="Chen L."/>
            <person name="Suen T."/>
            <person name="Chen Q."/>
            <person name="Ma K."/>
        </authorList>
    </citation>
    <scope>NUCLEOTIDE SEQUENCE [LARGE SCALE GENOMIC DNA]</scope>
    <source>
        <strain evidence="5 6">DSM 11164</strain>
    </source>
</reference>
<dbReference type="RefSeq" id="WP_031503135.1">
    <property type="nucleotide sequence ID" value="NC_022795.1"/>
</dbReference>
<dbReference type="Pfam" id="PF00496">
    <property type="entry name" value="SBP_bac_5"/>
    <property type="match status" value="1"/>
</dbReference>
<evidence type="ECO:0000256" key="1">
    <source>
        <dbReference type="ARBA" id="ARBA00005695"/>
    </source>
</evidence>
<accession>A0A0X1KP02</accession>
<dbReference type="PATRIC" id="fig|1123384.7.peg.135"/>
<dbReference type="GO" id="GO:0015833">
    <property type="term" value="P:peptide transport"/>
    <property type="evidence" value="ECO:0007669"/>
    <property type="project" value="TreeGrafter"/>
</dbReference>
<organism evidence="5 6">
    <name type="scientific">Pseudothermotoga hypogea DSM 11164 = NBRC 106472</name>
    <dbReference type="NCBI Taxonomy" id="1123384"/>
    <lineage>
        <taxon>Bacteria</taxon>
        <taxon>Thermotogati</taxon>
        <taxon>Thermotogota</taxon>
        <taxon>Thermotogae</taxon>
        <taxon>Thermotogales</taxon>
        <taxon>Thermotogaceae</taxon>
        <taxon>Pseudothermotoga</taxon>
    </lineage>
</organism>
<keyword evidence="3" id="KW-0732">Signal</keyword>
<evidence type="ECO:0000313" key="5">
    <source>
        <dbReference type="EMBL" id="AJC72949.1"/>
    </source>
</evidence>
<dbReference type="PaxDb" id="1123384-AJ81_00690"/>
<dbReference type="GO" id="GO:0043190">
    <property type="term" value="C:ATP-binding cassette (ABC) transporter complex"/>
    <property type="evidence" value="ECO:0007669"/>
    <property type="project" value="InterPro"/>
</dbReference>
<dbReference type="GO" id="GO:0042597">
    <property type="term" value="C:periplasmic space"/>
    <property type="evidence" value="ECO:0007669"/>
    <property type="project" value="UniProtKB-ARBA"/>
</dbReference>
<dbReference type="Gene3D" id="3.40.190.10">
    <property type="entry name" value="Periplasmic binding protein-like II"/>
    <property type="match status" value="1"/>
</dbReference>
<dbReference type="STRING" id="1123384.AJ81_00690"/>
<dbReference type="GO" id="GO:1904680">
    <property type="term" value="F:peptide transmembrane transporter activity"/>
    <property type="evidence" value="ECO:0007669"/>
    <property type="project" value="TreeGrafter"/>
</dbReference>
<dbReference type="InterPro" id="IPR030678">
    <property type="entry name" value="Peptide/Ni-bd"/>
</dbReference>
<evidence type="ECO:0000259" key="4">
    <source>
        <dbReference type="Pfam" id="PF00496"/>
    </source>
</evidence>